<dbReference type="EMBL" id="UZAI01016811">
    <property type="protein sequence ID" value="VDP16436.1"/>
    <property type="molecule type" value="Genomic_DNA"/>
</dbReference>
<dbReference type="AlphaFoldDB" id="A0A183MF66"/>
<evidence type="ECO:0000313" key="1">
    <source>
        <dbReference type="EMBL" id="VDP16436.1"/>
    </source>
</evidence>
<keyword evidence="2" id="KW-1185">Reference proteome</keyword>
<accession>A0A183MF66</accession>
<evidence type="ECO:0000313" key="2">
    <source>
        <dbReference type="Proteomes" id="UP000277204"/>
    </source>
</evidence>
<organism evidence="1 2">
    <name type="scientific">Schistosoma margrebowiei</name>
    <dbReference type="NCBI Taxonomy" id="48269"/>
    <lineage>
        <taxon>Eukaryota</taxon>
        <taxon>Metazoa</taxon>
        <taxon>Spiralia</taxon>
        <taxon>Lophotrochozoa</taxon>
        <taxon>Platyhelminthes</taxon>
        <taxon>Trematoda</taxon>
        <taxon>Digenea</taxon>
        <taxon>Strigeidida</taxon>
        <taxon>Schistosomatoidea</taxon>
        <taxon>Schistosomatidae</taxon>
        <taxon>Schistosoma</taxon>
    </lineage>
</organism>
<proteinExistence type="predicted"/>
<reference evidence="1 2" key="1">
    <citation type="submission" date="2018-11" db="EMBL/GenBank/DDBJ databases">
        <authorList>
            <consortium name="Pathogen Informatics"/>
        </authorList>
    </citation>
    <scope>NUCLEOTIDE SEQUENCE [LARGE SCALE GENOMIC DNA]</scope>
    <source>
        <strain evidence="1 2">Zambia</strain>
    </source>
</reference>
<sequence>MQLDDSDSTDDPVLLSHPHEQMHIQGTSVAAAVSASVGLNIHKGKSNILKYNTENTNSISLDGEALEDVESVTYLGRIIDE</sequence>
<name>A0A183MF66_9TREM</name>
<dbReference type="Proteomes" id="UP000277204">
    <property type="component" value="Unassembled WGS sequence"/>
</dbReference>
<gene>
    <name evidence="1" type="ORF">SMRZ_LOCUS14691</name>
</gene>
<protein>
    <submittedName>
        <fullName evidence="1">Uncharacterized protein</fullName>
    </submittedName>
</protein>